<keyword evidence="3" id="KW-1185">Reference proteome</keyword>
<evidence type="ECO:0000256" key="1">
    <source>
        <dbReference type="SAM" id="SignalP"/>
    </source>
</evidence>
<dbReference type="KEGG" id="git:C6V83_00240"/>
<dbReference type="EMBL" id="CP027433">
    <property type="protein sequence ID" value="AVL98943.1"/>
    <property type="molecule type" value="Genomic_DNA"/>
</dbReference>
<gene>
    <name evidence="2" type="ORF">C6V83_00240</name>
</gene>
<dbReference type="RefSeq" id="WP_105940692.1">
    <property type="nucleotide sequence ID" value="NZ_CP027433.1"/>
</dbReference>
<organism evidence="2 3">
    <name type="scientific">Gordonia iterans</name>
    <dbReference type="NCBI Taxonomy" id="1004901"/>
    <lineage>
        <taxon>Bacteria</taxon>
        <taxon>Bacillati</taxon>
        <taxon>Actinomycetota</taxon>
        <taxon>Actinomycetes</taxon>
        <taxon>Mycobacteriales</taxon>
        <taxon>Gordoniaceae</taxon>
        <taxon>Gordonia</taxon>
    </lineage>
</organism>
<dbReference type="InterPro" id="IPR006311">
    <property type="entry name" value="TAT_signal"/>
</dbReference>
<evidence type="ECO:0000313" key="3">
    <source>
        <dbReference type="Proteomes" id="UP000239814"/>
    </source>
</evidence>
<accession>A0A2S0KBB4</accession>
<evidence type="ECO:0000313" key="2">
    <source>
        <dbReference type="EMBL" id="AVL98943.1"/>
    </source>
</evidence>
<feature type="chain" id="PRO_5015769872" evidence="1">
    <location>
        <begin position="24"/>
        <end position="123"/>
    </location>
</feature>
<dbReference type="OrthoDB" id="4553374at2"/>
<dbReference type="AlphaFoldDB" id="A0A2S0KBB4"/>
<dbReference type="Proteomes" id="UP000239814">
    <property type="component" value="Chromosome"/>
</dbReference>
<protein>
    <submittedName>
        <fullName evidence="2">Uncharacterized protein</fullName>
    </submittedName>
</protein>
<keyword evidence="1" id="KW-0732">Signal</keyword>
<sequence length="123" mass="13357">MTRSRRRAAVALSALAVSAAAFAGTTLTAGESAARVDDGYYTFTSNNYGVYPTVTPARIDDSVITVFTPFGVYRSRVHQTPAGGHFDHWGQRILLTRQTADSYSGRNVLGPFEVGRSSLVIRR</sequence>
<feature type="signal peptide" evidence="1">
    <location>
        <begin position="1"/>
        <end position="23"/>
    </location>
</feature>
<proteinExistence type="predicted"/>
<reference evidence="2 3" key="1">
    <citation type="submission" date="2018-03" db="EMBL/GenBank/DDBJ databases">
        <title>Characteristics and genome of n-alkane degrading marine bacteria Gordonia iterans isolated from crude oil contaminated in Tae-an, South Korea.</title>
        <authorList>
            <person name="Lee S.-S."/>
            <person name="Kim H."/>
        </authorList>
    </citation>
    <scope>NUCLEOTIDE SEQUENCE [LARGE SCALE GENOMIC DNA]</scope>
    <source>
        <strain evidence="2 3">Co17</strain>
    </source>
</reference>
<name>A0A2S0KBB4_9ACTN</name>
<dbReference type="PROSITE" id="PS51318">
    <property type="entry name" value="TAT"/>
    <property type="match status" value="1"/>
</dbReference>